<dbReference type="Pfam" id="PF13432">
    <property type="entry name" value="TPR_16"/>
    <property type="match status" value="1"/>
</dbReference>
<dbReference type="Proteomes" id="UP001374803">
    <property type="component" value="Chromosome"/>
</dbReference>
<evidence type="ECO:0000256" key="5">
    <source>
        <dbReference type="PROSITE-ProRule" id="PRU10141"/>
    </source>
</evidence>
<dbReference type="InterPro" id="IPR000719">
    <property type="entry name" value="Prot_kinase_dom"/>
</dbReference>
<dbReference type="PROSITE" id="PS00108">
    <property type="entry name" value="PROTEIN_KINASE_ST"/>
    <property type="match status" value="1"/>
</dbReference>
<keyword evidence="4 5" id="KW-0067">ATP-binding</keyword>
<dbReference type="CDD" id="cd14014">
    <property type="entry name" value="STKc_PknB_like"/>
    <property type="match status" value="1"/>
</dbReference>
<dbReference type="SUPFAM" id="SSF56112">
    <property type="entry name" value="Protein kinase-like (PK-like)"/>
    <property type="match status" value="1"/>
</dbReference>
<dbReference type="Pfam" id="PF13181">
    <property type="entry name" value="TPR_8"/>
    <property type="match status" value="1"/>
</dbReference>
<dbReference type="SMART" id="SM00220">
    <property type="entry name" value="S_TKc"/>
    <property type="match status" value="1"/>
</dbReference>
<keyword evidence="1" id="KW-0808">Transferase</keyword>
<keyword evidence="2 5" id="KW-0547">Nucleotide-binding</keyword>
<gene>
    <name evidence="8" type="ORF">LVJ94_37670</name>
</gene>
<evidence type="ECO:0000256" key="3">
    <source>
        <dbReference type="ARBA" id="ARBA00022777"/>
    </source>
</evidence>
<evidence type="ECO:0000313" key="9">
    <source>
        <dbReference type="Proteomes" id="UP001374803"/>
    </source>
</evidence>
<evidence type="ECO:0000256" key="1">
    <source>
        <dbReference type="ARBA" id="ARBA00022679"/>
    </source>
</evidence>
<keyword evidence="3 8" id="KW-0418">Kinase</keyword>
<dbReference type="PANTHER" id="PTHR43289:SF34">
    <property type="entry name" value="SERINE_THREONINE-PROTEIN KINASE YBDM-RELATED"/>
    <property type="match status" value="1"/>
</dbReference>
<keyword evidence="9" id="KW-1185">Reference proteome</keyword>
<accession>A0ABZ2KVC0</accession>
<dbReference type="Pfam" id="PF00069">
    <property type="entry name" value="Pkinase"/>
    <property type="match status" value="1"/>
</dbReference>
<dbReference type="EMBL" id="CP089983">
    <property type="protein sequence ID" value="WXB02633.1"/>
    <property type="molecule type" value="Genomic_DNA"/>
</dbReference>
<dbReference type="RefSeq" id="WP_394832261.1">
    <property type="nucleotide sequence ID" value="NZ_CP089929.1"/>
</dbReference>
<feature type="binding site" evidence="5">
    <location>
        <position position="36"/>
    </location>
    <ligand>
        <name>ATP</name>
        <dbReference type="ChEBI" id="CHEBI:30616"/>
    </ligand>
</feature>
<dbReference type="InterPro" id="IPR011009">
    <property type="entry name" value="Kinase-like_dom_sf"/>
</dbReference>
<sequence>MGTTVQKYRIERLIGLGGMAAVYAASDRRRQRVAMKFLLERYSDDSAMCRLFRREAYIANRVGHPGAVRVLDDGVDDASCPFLVMPLLEGETLRRRWERLGPHLRVAEVAVLAADALEVLAFAHTKGIIHRDIKPDNLFVTSTGHLQVLDFGIARWPESQGTATATGRTLGTPAFMPPEQALGEQKKIGPHSDCWAVGATMFSLLSGEFVHQAETTGGLLAAAASKHARSLAGVAPELPLPVTQFVDKALAFDIADRWQSATEMREALLSVFGEALASPISEIATSLRAEIAAELSPAMGDTLSQETLHPKGKRQSLSSAGTGAPESWRRFIWAAAVGTAISIGGAFAARAYQRSISSKAAPESKSSTLSVSSLMSMTQLPISSTCNTEAQTQYRAALAAERSADWLRAHYHFQRAAASDPTCPEAQLQLALTSSIMEPIPEARKRFHLALSVRDALDERGRGLLDAYVPRIATEPADRDEWARRLDALATRFPQDAQILLFAGLAQMHTASEQGHEQALNFFTRAVTIDPLYADAWQLRSGALEFLDRYDEALEGIDKCIEIAPGAADCIQERIRILSATGQCQAIAPEVRRLIALVPTNSQAYGMLANALSIQDAPLESIKATLQQEYNTDSSSYREGVFAIHMAKLAVLVGDFITAEKLASKGLARLEAYESPSLTLEHLALLGFKADVLLEMGNNAAAAEVAQRFFLRKDALTDGFWMDSGEPFLLGVLFRQGRMSRSEWRTSTEAWKKRAGTNFTRHQMWAFQWGPVSNNPELAAEAWAERPPSGANTLLPGQSPDYRTSAKLTEGRIALAVGDTAQAAASLGLASSHCDPLYSALDNTRAHYWLGRTREALGDVDKACDAYRVVLARWGNAKPASVTAKDAKQRSRALACGP</sequence>
<dbReference type="Gene3D" id="1.25.40.10">
    <property type="entry name" value="Tetratricopeptide repeat domain"/>
    <property type="match status" value="1"/>
</dbReference>
<feature type="domain" description="Protein kinase" evidence="7">
    <location>
        <begin position="8"/>
        <end position="269"/>
    </location>
</feature>
<proteinExistence type="predicted"/>
<dbReference type="InterPro" id="IPR011990">
    <property type="entry name" value="TPR-like_helical_dom_sf"/>
</dbReference>
<dbReference type="SUPFAM" id="SSF48452">
    <property type="entry name" value="TPR-like"/>
    <property type="match status" value="1"/>
</dbReference>
<dbReference type="PANTHER" id="PTHR43289">
    <property type="entry name" value="MITOGEN-ACTIVATED PROTEIN KINASE KINASE KINASE 20-RELATED"/>
    <property type="match status" value="1"/>
</dbReference>
<dbReference type="PROSITE" id="PS00107">
    <property type="entry name" value="PROTEIN_KINASE_ATP"/>
    <property type="match status" value="1"/>
</dbReference>
<evidence type="ECO:0000259" key="7">
    <source>
        <dbReference type="PROSITE" id="PS50011"/>
    </source>
</evidence>
<dbReference type="InterPro" id="IPR019734">
    <property type="entry name" value="TPR_rpt"/>
</dbReference>
<evidence type="ECO:0000256" key="2">
    <source>
        <dbReference type="ARBA" id="ARBA00022741"/>
    </source>
</evidence>
<organism evidence="8 9">
    <name type="scientific">Pendulispora rubella</name>
    <dbReference type="NCBI Taxonomy" id="2741070"/>
    <lineage>
        <taxon>Bacteria</taxon>
        <taxon>Pseudomonadati</taxon>
        <taxon>Myxococcota</taxon>
        <taxon>Myxococcia</taxon>
        <taxon>Myxococcales</taxon>
        <taxon>Sorangiineae</taxon>
        <taxon>Pendulisporaceae</taxon>
        <taxon>Pendulispora</taxon>
    </lineage>
</organism>
<evidence type="ECO:0000313" key="8">
    <source>
        <dbReference type="EMBL" id="WXB02633.1"/>
    </source>
</evidence>
<dbReference type="PROSITE" id="PS50011">
    <property type="entry name" value="PROTEIN_KINASE_DOM"/>
    <property type="match status" value="1"/>
</dbReference>
<dbReference type="InterPro" id="IPR008271">
    <property type="entry name" value="Ser/Thr_kinase_AS"/>
</dbReference>
<dbReference type="Gene3D" id="1.10.510.10">
    <property type="entry name" value="Transferase(Phosphotransferase) domain 1"/>
    <property type="match status" value="1"/>
</dbReference>
<evidence type="ECO:0000256" key="6">
    <source>
        <dbReference type="SAM" id="MobiDB-lite"/>
    </source>
</evidence>
<evidence type="ECO:0000256" key="4">
    <source>
        <dbReference type="ARBA" id="ARBA00022840"/>
    </source>
</evidence>
<dbReference type="Gene3D" id="3.30.200.20">
    <property type="entry name" value="Phosphorylase Kinase, domain 1"/>
    <property type="match status" value="1"/>
</dbReference>
<feature type="region of interest" description="Disordered" evidence="6">
    <location>
        <begin position="303"/>
        <end position="323"/>
    </location>
</feature>
<dbReference type="SMART" id="SM00028">
    <property type="entry name" value="TPR"/>
    <property type="match status" value="4"/>
</dbReference>
<name>A0ABZ2KVC0_9BACT</name>
<protein>
    <submittedName>
        <fullName evidence="8">Protein kinase</fullName>
    </submittedName>
</protein>
<dbReference type="GO" id="GO:0016301">
    <property type="term" value="F:kinase activity"/>
    <property type="evidence" value="ECO:0007669"/>
    <property type="project" value="UniProtKB-KW"/>
</dbReference>
<dbReference type="InterPro" id="IPR017441">
    <property type="entry name" value="Protein_kinase_ATP_BS"/>
</dbReference>
<reference evidence="8" key="1">
    <citation type="submission" date="2021-12" db="EMBL/GenBank/DDBJ databases">
        <title>Discovery of the Pendulisporaceae a myxobacterial family with distinct sporulation behavior and unique specialized metabolism.</title>
        <authorList>
            <person name="Garcia R."/>
            <person name="Popoff A."/>
            <person name="Bader C.D."/>
            <person name="Loehr J."/>
            <person name="Walesch S."/>
            <person name="Walt C."/>
            <person name="Boldt J."/>
            <person name="Bunk B."/>
            <person name="Haeckl F.J.F.P.J."/>
            <person name="Gunesch A.P."/>
            <person name="Birkelbach J."/>
            <person name="Nuebel U."/>
            <person name="Pietschmann T."/>
            <person name="Bach T."/>
            <person name="Mueller R."/>
        </authorList>
    </citation>
    <scope>NUCLEOTIDE SEQUENCE</scope>
    <source>
        <strain evidence="8">MSr11367</strain>
    </source>
</reference>